<feature type="region of interest" description="Disordered" evidence="1">
    <location>
        <begin position="63"/>
        <end position="117"/>
    </location>
</feature>
<reference evidence="2 3" key="1">
    <citation type="submission" date="2021-06" db="EMBL/GenBank/DDBJ databases">
        <authorList>
            <person name="Kallberg Y."/>
            <person name="Tangrot J."/>
            <person name="Rosling A."/>
        </authorList>
    </citation>
    <scope>NUCLEOTIDE SEQUENCE [LARGE SCALE GENOMIC DNA]</scope>
    <source>
        <strain evidence="2 3">120-4 pot B 10/14</strain>
    </source>
</reference>
<feature type="compositionally biased region" description="Polar residues" evidence="1">
    <location>
        <begin position="69"/>
        <end position="89"/>
    </location>
</feature>
<protein>
    <submittedName>
        <fullName evidence="2">23165_t:CDS:1</fullName>
    </submittedName>
</protein>
<organism evidence="2 3">
    <name type="scientific">Gigaspora margarita</name>
    <dbReference type="NCBI Taxonomy" id="4874"/>
    <lineage>
        <taxon>Eukaryota</taxon>
        <taxon>Fungi</taxon>
        <taxon>Fungi incertae sedis</taxon>
        <taxon>Mucoromycota</taxon>
        <taxon>Glomeromycotina</taxon>
        <taxon>Glomeromycetes</taxon>
        <taxon>Diversisporales</taxon>
        <taxon>Gigasporaceae</taxon>
        <taxon>Gigaspora</taxon>
    </lineage>
</organism>
<comment type="caution">
    <text evidence="2">The sequence shown here is derived from an EMBL/GenBank/DDBJ whole genome shotgun (WGS) entry which is preliminary data.</text>
</comment>
<feature type="non-terminal residue" evidence="2">
    <location>
        <position position="1"/>
    </location>
</feature>
<name>A0ABN7V0T1_GIGMA</name>
<gene>
    <name evidence="2" type="ORF">GMARGA_LOCUS13012</name>
</gene>
<evidence type="ECO:0000256" key="1">
    <source>
        <dbReference type="SAM" id="MobiDB-lite"/>
    </source>
</evidence>
<accession>A0ABN7V0T1</accession>
<feature type="compositionally biased region" description="Basic and acidic residues" evidence="1">
    <location>
        <begin position="107"/>
        <end position="117"/>
    </location>
</feature>
<evidence type="ECO:0000313" key="3">
    <source>
        <dbReference type="Proteomes" id="UP000789901"/>
    </source>
</evidence>
<proteinExistence type="predicted"/>
<evidence type="ECO:0000313" key="2">
    <source>
        <dbReference type="EMBL" id="CAG8714653.1"/>
    </source>
</evidence>
<keyword evidence="3" id="KW-1185">Reference proteome</keyword>
<dbReference type="EMBL" id="CAJVQB010008145">
    <property type="protein sequence ID" value="CAG8714653.1"/>
    <property type="molecule type" value="Genomic_DNA"/>
</dbReference>
<dbReference type="Proteomes" id="UP000789901">
    <property type="component" value="Unassembled WGS sequence"/>
</dbReference>
<sequence>SLITSSNIRRTQSKVFFTTPTLSELLLTISATQPMDTTGTNITTNPMAQTIANIELDSLPEHTAKKVKASTSNDENALTSLELSPTNRAPTHINDERPEPPKNLNSDSHDTDLPDMKFSHDNPYLVIASKPDLHDNQCITMQQNDPTQNTQNINEQVKR</sequence>